<reference evidence="2" key="1">
    <citation type="submission" date="2022-10" db="EMBL/GenBank/DDBJ databases">
        <authorList>
            <person name="Chen Y."/>
            <person name="Dougan E. K."/>
            <person name="Chan C."/>
            <person name="Rhodes N."/>
            <person name="Thang M."/>
        </authorList>
    </citation>
    <scope>NUCLEOTIDE SEQUENCE</scope>
</reference>
<evidence type="ECO:0000313" key="2">
    <source>
        <dbReference type="EMBL" id="CAI3979103.1"/>
    </source>
</evidence>
<dbReference type="AlphaFoldDB" id="A0A9P1BVG5"/>
<name>A0A9P1BVG5_9DINO</name>
<proteinExistence type="predicted"/>
<dbReference type="Proteomes" id="UP001152797">
    <property type="component" value="Unassembled WGS sequence"/>
</dbReference>
<organism evidence="2">
    <name type="scientific">Cladocopium goreaui</name>
    <dbReference type="NCBI Taxonomy" id="2562237"/>
    <lineage>
        <taxon>Eukaryota</taxon>
        <taxon>Sar</taxon>
        <taxon>Alveolata</taxon>
        <taxon>Dinophyceae</taxon>
        <taxon>Suessiales</taxon>
        <taxon>Symbiodiniaceae</taxon>
        <taxon>Cladocopium</taxon>
    </lineage>
</organism>
<evidence type="ECO:0000313" key="3">
    <source>
        <dbReference type="EMBL" id="CAL4766415.1"/>
    </source>
</evidence>
<comment type="caution">
    <text evidence="2">The sequence shown here is derived from an EMBL/GenBank/DDBJ whole genome shotgun (WGS) entry which is preliminary data.</text>
</comment>
<feature type="region of interest" description="Disordered" evidence="1">
    <location>
        <begin position="696"/>
        <end position="717"/>
    </location>
</feature>
<dbReference type="EMBL" id="CAMXCT010000458">
    <property type="protein sequence ID" value="CAI3979103.1"/>
    <property type="molecule type" value="Genomic_DNA"/>
</dbReference>
<dbReference type="EMBL" id="CAMXCT030000458">
    <property type="protein sequence ID" value="CAL4766415.1"/>
    <property type="molecule type" value="Genomic_DNA"/>
</dbReference>
<accession>A0A9P1BVG5</accession>
<sequence length="932" mass="102767">MMPELKSGETEFSSSPLCEAAELVDSPRGNVYRPRSSSPAAAQSHFCQASNVQPKLNEEMPQFSPSDSPVSFLSFLERFVSSAEAVHVGLGRFFTLSLQPHSRTVHGAPACSDLWPCPLPTWEWTGSTRLSPRRRKLRKRLKLRHSLLQLVVATLNWETLGHPISPPPQACTGFVLTEEQWAMINRLERLVDHFVQAGPISSQSLGRSCEKFSNLPRTCQELPGNQEHYGPCVLALSALAMGDSWAVEIAQQAHCNVLRFLAGSMLDSERVCYRHPFPCRSDFMEWLSIDDHIGIQVVTENQFRNRVPLRDTAVFLGAERAYQTVKLVQHPKKKQREVSQGVFLGAEVDGKIGFVSAPRHRISVLMMCAVLVARRGTASRRLLASLLGCWIHVLMFRRAVLAVVSHAFTDGIERPDGAGICQSPESESVVQELWRHSEQRGYYTQLLTPAASVLSSLGESFEEPIPSIQPSDRDVVLKIPCSLSEGILFDCIELFRSEGNWSLAHEAAGFRVHDGFDVDGRSLHTLLALRTAFLMNLVMLAGGFFSVEQPGSSGTFTHASVADFAARCGPSPDEVYGRWPKVGEHVSAFSASYPKLLCARIASGAIAARHDSSPILSFRRIGIRPDLPRNLSNLPAADPRPFHEDPEWIEELADSLPFKELLRSSSRAICRVLQGSLGYVLGGCLCPGGFHIASGKNRSDAPSRNAPSRNRPVPAPTKKIPTWLSDLRSGGFDRFDRILESAKCTKLAARWLRFLLLLAGDIERNPGPGFQPKPRTPRGQLSMDVGFATATSKRMQLCLDEFANWLFAEFALTLQSIGWDYTAGPLALRAYGLHLFAGGFPRLTESGSSTNRAIAGDTLNETAAFYVHIRCLALLLLMHPYLLVARRLLDGVGITSSADLEFQFLCLLAGPPLPCCAEVVQQRCTLKVRTLA</sequence>
<evidence type="ECO:0000256" key="1">
    <source>
        <dbReference type="SAM" id="MobiDB-lite"/>
    </source>
</evidence>
<reference evidence="3 4" key="2">
    <citation type="submission" date="2024-05" db="EMBL/GenBank/DDBJ databases">
        <authorList>
            <person name="Chen Y."/>
            <person name="Shah S."/>
            <person name="Dougan E. K."/>
            <person name="Thang M."/>
            <person name="Chan C."/>
        </authorList>
    </citation>
    <scope>NUCLEOTIDE SEQUENCE [LARGE SCALE GENOMIC DNA]</scope>
</reference>
<keyword evidence="4" id="KW-1185">Reference proteome</keyword>
<dbReference type="EMBL" id="CAMXCT020000458">
    <property type="protein sequence ID" value="CAL1132478.1"/>
    <property type="molecule type" value="Genomic_DNA"/>
</dbReference>
<gene>
    <name evidence="2" type="ORF">C1SCF055_LOCUS7080</name>
</gene>
<protein>
    <submittedName>
        <fullName evidence="2">Uncharacterized protein</fullName>
    </submittedName>
</protein>
<evidence type="ECO:0000313" key="4">
    <source>
        <dbReference type="Proteomes" id="UP001152797"/>
    </source>
</evidence>